<dbReference type="eggNOG" id="COG1752">
    <property type="taxonomic scope" value="Bacteria"/>
</dbReference>
<comment type="similarity">
    <text evidence="2">Belongs to the GMC oxidoreductase family.</text>
</comment>
<evidence type="ECO:0000256" key="3">
    <source>
        <dbReference type="ARBA" id="ARBA00022630"/>
    </source>
</evidence>
<comment type="cofactor">
    <cofactor evidence="1">
        <name>FAD</name>
        <dbReference type="ChEBI" id="CHEBI:57692"/>
    </cofactor>
</comment>
<evidence type="ECO:0000256" key="5">
    <source>
        <dbReference type="ARBA" id="ARBA00023002"/>
    </source>
</evidence>
<dbReference type="GO" id="GO:0016491">
    <property type="term" value="F:oxidoreductase activity"/>
    <property type="evidence" value="ECO:0007669"/>
    <property type="project" value="UniProtKB-KW"/>
</dbReference>
<dbReference type="AlphaFoldDB" id="K6YN94"/>
<evidence type="ECO:0000256" key="2">
    <source>
        <dbReference type="ARBA" id="ARBA00010790"/>
    </source>
</evidence>
<dbReference type="PANTHER" id="PTHR47470:SF1">
    <property type="entry name" value="FAD-DEPENDENT OXIDOREDUCTASE 2 FAD BINDING DOMAIN-CONTAINING PROTEIN"/>
    <property type="match status" value="1"/>
</dbReference>
<organism evidence="6 7">
    <name type="scientific">Paraglaciecola arctica BSs20135</name>
    <dbReference type="NCBI Taxonomy" id="493475"/>
    <lineage>
        <taxon>Bacteria</taxon>
        <taxon>Pseudomonadati</taxon>
        <taxon>Pseudomonadota</taxon>
        <taxon>Gammaproteobacteria</taxon>
        <taxon>Alteromonadales</taxon>
        <taxon>Alteromonadaceae</taxon>
        <taxon>Paraglaciecola</taxon>
    </lineage>
</organism>
<dbReference type="Proteomes" id="UP000006327">
    <property type="component" value="Unassembled WGS sequence"/>
</dbReference>
<keyword evidence="5" id="KW-0560">Oxidoreductase</keyword>
<dbReference type="RefSeq" id="WP_007620739.1">
    <property type="nucleotide sequence ID" value="NZ_BAEO01000035.1"/>
</dbReference>
<dbReference type="InterPro" id="IPR052542">
    <property type="entry name" value="Cholesterol_Oxidase"/>
</dbReference>
<gene>
    <name evidence="6" type="ORF">GARC_2692</name>
</gene>
<accession>K6YN94</accession>
<proteinExistence type="inferred from homology"/>
<evidence type="ECO:0000313" key="7">
    <source>
        <dbReference type="Proteomes" id="UP000006327"/>
    </source>
</evidence>
<comment type="caution">
    <text evidence="6">The sequence shown here is derived from an EMBL/GenBank/DDBJ whole genome shotgun (WGS) entry which is preliminary data.</text>
</comment>
<dbReference type="EMBL" id="BAEO01000035">
    <property type="protein sequence ID" value="GAC19657.1"/>
    <property type="molecule type" value="Genomic_DNA"/>
</dbReference>
<reference evidence="6 7" key="1">
    <citation type="journal article" date="2017" name="Antonie Van Leeuwenhoek">
        <title>Rhizobium rhizosphaerae sp. nov., a novel species isolated from rice rhizosphere.</title>
        <authorList>
            <person name="Zhao J.J."/>
            <person name="Zhang J."/>
            <person name="Zhang R.J."/>
            <person name="Zhang C.W."/>
            <person name="Yin H.Q."/>
            <person name="Zhang X.X."/>
        </authorList>
    </citation>
    <scope>NUCLEOTIDE SEQUENCE [LARGE SCALE GENOMIC DNA]</scope>
    <source>
        <strain evidence="6 7">BSs20135</strain>
    </source>
</reference>
<sequence>MTHASPNQVETIIPFTAGDGLKLNLINIKNPHDVSKGAVILVHGAGVRANIFRAPVNETGVLNSYVQMLEMSANAALHKELVQIADINQRIKQGEVVYGHDQPIRLHLVNPATPLPLDPDLYTGHVTHQQLIAMGSQDAEFYLTHKTQEGVPFEPHITVMTETTLGIQFKETMAGGFCLGANEPKQGNSMGKHKGFELAMHAQVDIDDLQSFVDDPNHTGRLSGSIDFTPMGQGMVAHSGVFNLFYPDSQPDTKLMVYELGFKHQGQEYYLAGKKEVRDDPGFDLWTDITTLLTQLHQGTDKNAPVVGAGILSLGVKDLLKLVSTVTVLNAQSSKDKAVTVAKFGQFFMGELWDSYVKSS</sequence>
<keyword evidence="3" id="KW-0285">Flavoprotein</keyword>
<protein>
    <submittedName>
        <fullName evidence="6">Uncharacterized protein</fullName>
    </submittedName>
</protein>
<dbReference type="PANTHER" id="PTHR47470">
    <property type="entry name" value="CHOLESTEROL OXIDASE"/>
    <property type="match status" value="1"/>
</dbReference>
<evidence type="ECO:0000256" key="1">
    <source>
        <dbReference type="ARBA" id="ARBA00001974"/>
    </source>
</evidence>
<keyword evidence="7" id="KW-1185">Reference proteome</keyword>
<dbReference type="OrthoDB" id="2339873at2"/>
<name>K6YN94_9ALTE</name>
<evidence type="ECO:0000256" key="4">
    <source>
        <dbReference type="ARBA" id="ARBA00022827"/>
    </source>
</evidence>
<keyword evidence="4" id="KW-0274">FAD</keyword>
<evidence type="ECO:0000313" key="6">
    <source>
        <dbReference type="EMBL" id="GAC19657.1"/>
    </source>
</evidence>